<comment type="caution">
    <text evidence="1">The sequence shown here is derived from an EMBL/GenBank/DDBJ whole genome shotgun (WGS) entry which is preliminary data.</text>
</comment>
<gene>
    <name evidence="1" type="ORF">OKA04_00820</name>
</gene>
<protein>
    <submittedName>
        <fullName evidence="1">Uncharacterized protein</fullName>
    </submittedName>
</protein>
<evidence type="ECO:0000313" key="2">
    <source>
        <dbReference type="Proteomes" id="UP001207930"/>
    </source>
</evidence>
<accession>A0ABT3FIZ4</accession>
<keyword evidence="2" id="KW-1185">Reference proteome</keyword>
<proteinExistence type="predicted"/>
<name>A0ABT3FIZ4_9BACT</name>
<sequence length="48" mass="5337">MPARLFNSPEQNAFYHFGQVLRDEHAPLIPIAVGALCTLLGFRFPHGS</sequence>
<dbReference type="Proteomes" id="UP001207930">
    <property type="component" value="Unassembled WGS sequence"/>
</dbReference>
<organism evidence="1 2">
    <name type="scientific">Luteolibacter flavescens</name>
    <dbReference type="NCBI Taxonomy" id="1859460"/>
    <lineage>
        <taxon>Bacteria</taxon>
        <taxon>Pseudomonadati</taxon>
        <taxon>Verrucomicrobiota</taxon>
        <taxon>Verrucomicrobiia</taxon>
        <taxon>Verrucomicrobiales</taxon>
        <taxon>Verrucomicrobiaceae</taxon>
        <taxon>Luteolibacter</taxon>
    </lineage>
</organism>
<dbReference type="EMBL" id="JAPDDS010000001">
    <property type="protein sequence ID" value="MCW1883251.1"/>
    <property type="molecule type" value="Genomic_DNA"/>
</dbReference>
<reference evidence="1 2" key="1">
    <citation type="submission" date="2022-10" db="EMBL/GenBank/DDBJ databases">
        <title>Luteolibacter flavescens strain MCCC 1K03193, whole genome shotgun sequencing project.</title>
        <authorList>
            <person name="Zhao G."/>
            <person name="Shen L."/>
        </authorList>
    </citation>
    <scope>NUCLEOTIDE SEQUENCE [LARGE SCALE GENOMIC DNA]</scope>
    <source>
        <strain evidence="1 2">MCCC 1K03193</strain>
    </source>
</reference>
<evidence type="ECO:0000313" key="1">
    <source>
        <dbReference type="EMBL" id="MCW1883251.1"/>
    </source>
</evidence>
<dbReference type="RefSeq" id="WP_264499213.1">
    <property type="nucleotide sequence ID" value="NZ_JAPDDS010000001.1"/>
</dbReference>